<reference evidence="1" key="1">
    <citation type="submission" date="2020-05" db="EMBL/GenBank/DDBJ databases">
        <title>Large-scale comparative analyses of tick genomes elucidate their genetic diversity and vector capacities.</title>
        <authorList>
            <person name="Jia N."/>
            <person name="Wang J."/>
            <person name="Shi W."/>
            <person name="Du L."/>
            <person name="Sun Y."/>
            <person name="Zhan W."/>
            <person name="Jiang J."/>
            <person name="Wang Q."/>
            <person name="Zhang B."/>
            <person name="Ji P."/>
            <person name="Sakyi L.B."/>
            <person name="Cui X."/>
            <person name="Yuan T."/>
            <person name="Jiang B."/>
            <person name="Yang W."/>
            <person name="Lam T.T.-Y."/>
            <person name="Chang Q."/>
            <person name="Ding S."/>
            <person name="Wang X."/>
            <person name="Zhu J."/>
            <person name="Ruan X."/>
            <person name="Zhao L."/>
            <person name="Wei J."/>
            <person name="Que T."/>
            <person name="Du C."/>
            <person name="Cheng J."/>
            <person name="Dai P."/>
            <person name="Han X."/>
            <person name="Huang E."/>
            <person name="Gao Y."/>
            <person name="Liu J."/>
            <person name="Shao H."/>
            <person name="Ye R."/>
            <person name="Li L."/>
            <person name="Wei W."/>
            <person name="Wang X."/>
            <person name="Wang C."/>
            <person name="Yang T."/>
            <person name="Huo Q."/>
            <person name="Li W."/>
            <person name="Guo W."/>
            <person name="Chen H."/>
            <person name="Zhou L."/>
            <person name="Ni X."/>
            <person name="Tian J."/>
            <person name="Zhou Y."/>
            <person name="Sheng Y."/>
            <person name="Liu T."/>
            <person name="Pan Y."/>
            <person name="Xia L."/>
            <person name="Li J."/>
            <person name="Zhao F."/>
            <person name="Cao W."/>
        </authorList>
    </citation>
    <scope>NUCLEOTIDE SEQUENCE</scope>
    <source>
        <strain evidence="1">Dsil-2018</strain>
    </source>
</reference>
<evidence type="ECO:0000313" key="2">
    <source>
        <dbReference type="Proteomes" id="UP000821865"/>
    </source>
</evidence>
<proteinExistence type="predicted"/>
<gene>
    <name evidence="1" type="ORF">HPB49_006028</name>
</gene>
<comment type="caution">
    <text evidence="1">The sequence shown here is derived from an EMBL/GenBank/DDBJ whole genome shotgun (WGS) entry which is preliminary data.</text>
</comment>
<dbReference type="EMBL" id="CM023477">
    <property type="protein sequence ID" value="KAH7936893.1"/>
    <property type="molecule type" value="Genomic_DNA"/>
</dbReference>
<evidence type="ECO:0000313" key="1">
    <source>
        <dbReference type="EMBL" id="KAH7936893.1"/>
    </source>
</evidence>
<name>A0ACB8C7J9_DERSI</name>
<protein>
    <submittedName>
        <fullName evidence="1">Uncharacterized protein</fullName>
    </submittedName>
</protein>
<organism evidence="1 2">
    <name type="scientific">Dermacentor silvarum</name>
    <name type="common">Tick</name>
    <dbReference type="NCBI Taxonomy" id="543639"/>
    <lineage>
        <taxon>Eukaryota</taxon>
        <taxon>Metazoa</taxon>
        <taxon>Ecdysozoa</taxon>
        <taxon>Arthropoda</taxon>
        <taxon>Chelicerata</taxon>
        <taxon>Arachnida</taxon>
        <taxon>Acari</taxon>
        <taxon>Parasitiformes</taxon>
        <taxon>Ixodida</taxon>
        <taxon>Ixodoidea</taxon>
        <taxon>Ixodidae</taxon>
        <taxon>Rhipicephalinae</taxon>
        <taxon>Dermacentor</taxon>
    </lineage>
</organism>
<dbReference type="Proteomes" id="UP000821865">
    <property type="component" value="Chromosome 8"/>
</dbReference>
<sequence>MSTNVAGAVAAVALWVAIFLLRVQPCQARIPPNYVSSRRDDPHFGRAYREVSRWFWRYIDAERGRLDSIRRQLDRLEVAQRSYDGVDPEQYLGLPMNAFLLIKRLARDYIQVLEEAKDDTNSKLLLAMRPGGKRARRYRFPSKKDVSKAARAVLEFQRNQGYSAKQIADGLAAEPDSPLYNFQMTARDCFHLGVAASEAADAESTKEWMLEALDRAADGTVDAAAAKEYLAYGYFLEGDYQSAAETNNQLLEEDPSNMRAFLNMEFYQEGGPGHCYASPATLLEMTLFKRLTHPAQTEKTCTRLRTALPNNYEGHVYREQVVREPTTIVFHNVLSSKETSVLQRVSSADGVVVSVTAYRTLRELARRLEEVADMKVLGSKIPWKQLVSYCQEHTWLNPGNNLHSKPFATWWLFTGPGVLGGLDRSLFPQVILDSGMALLRYHVLSDGQRDREPIPFSCRSGNVTIFYKRIMLEDQRVLCQASSGGACDRYALRP</sequence>
<accession>A0ACB8C7J9</accession>
<keyword evidence="2" id="KW-1185">Reference proteome</keyword>